<dbReference type="EMBL" id="JAUEPS010000043">
    <property type="protein sequence ID" value="KAK0447886.1"/>
    <property type="molecule type" value="Genomic_DNA"/>
</dbReference>
<gene>
    <name evidence="1" type="ORF">EV420DRAFT_1647627</name>
</gene>
<proteinExistence type="predicted"/>
<dbReference type="RefSeq" id="XP_060326301.1">
    <property type="nucleotide sequence ID" value="XM_060478059.1"/>
</dbReference>
<dbReference type="GeneID" id="85361607"/>
<dbReference type="AlphaFoldDB" id="A0AA39MUT8"/>
<protein>
    <submittedName>
        <fullName evidence="1">Uncharacterized protein</fullName>
    </submittedName>
</protein>
<evidence type="ECO:0000313" key="1">
    <source>
        <dbReference type="EMBL" id="KAK0447886.1"/>
    </source>
</evidence>
<accession>A0AA39MUT8</accession>
<dbReference type="Proteomes" id="UP001175211">
    <property type="component" value="Unassembled WGS sequence"/>
</dbReference>
<reference evidence="1" key="1">
    <citation type="submission" date="2023-06" db="EMBL/GenBank/DDBJ databases">
        <authorList>
            <consortium name="Lawrence Berkeley National Laboratory"/>
            <person name="Ahrendt S."/>
            <person name="Sahu N."/>
            <person name="Indic B."/>
            <person name="Wong-Bajracharya J."/>
            <person name="Merenyi Z."/>
            <person name="Ke H.-M."/>
            <person name="Monk M."/>
            <person name="Kocsube S."/>
            <person name="Drula E."/>
            <person name="Lipzen A."/>
            <person name="Balint B."/>
            <person name="Henrissat B."/>
            <person name="Andreopoulos B."/>
            <person name="Martin F.M."/>
            <person name="Harder C.B."/>
            <person name="Rigling D."/>
            <person name="Ford K.L."/>
            <person name="Foster G.D."/>
            <person name="Pangilinan J."/>
            <person name="Papanicolaou A."/>
            <person name="Barry K."/>
            <person name="LaButti K."/>
            <person name="Viragh M."/>
            <person name="Koriabine M."/>
            <person name="Yan M."/>
            <person name="Riley R."/>
            <person name="Champramary S."/>
            <person name="Plett K.L."/>
            <person name="Tsai I.J."/>
            <person name="Slot J."/>
            <person name="Sipos G."/>
            <person name="Plett J."/>
            <person name="Nagy L.G."/>
            <person name="Grigoriev I.V."/>
        </authorList>
    </citation>
    <scope>NUCLEOTIDE SEQUENCE</scope>
    <source>
        <strain evidence="1">CCBAS 213</strain>
    </source>
</reference>
<comment type="caution">
    <text evidence="1">The sequence shown here is derived from an EMBL/GenBank/DDBJ whole genome shotgun (WGS) entry which is preliminary data.</text>
</comment>
<keyword evidence="2" id="KW-1185">Reference proteome</keyword>
<organism evidence="1 2">
    <name type="scientific">Armillaria tabescens</name>
    <name type="common">Ringless honey mushroom</name>
    <name type="synonym">Agaricus tabescens</name>
    <dbReference type="NCBI Taxonomy" id="1929756"/>
    <lineage>
        <taxon>Eukaryota</taxon>
        <taxon>Fungi</taxon>
        <taxon>Dikarya</taxon>
        <taxon>Basidiomycota</taxon>
        <taxon>Agaricomycotina</taxon>
        <taxon>Agaricomycetes</taxon>
        <taxon>Agaricomycetidae</taxon>
        <taxon>Agaricales</taxon>
        <taxon>Marasmiineae</taxon>
        <taxon>Physalacriaceae</taxon>
        <taxon>Desarmillaria</taxon>
    </lineage>
</organism>
<sequence>MLDDASIKAERLKVASPTVSGRCIDVQNSTTNYVSVGNTKVEVVTETCSLEKPVALDVLSPVDVSWRTFRNGEDLPPIGEDCDKIKAAVQILSGRGSVRNTFTLDPGASKALWTTFSERLYGTCVYFFSNTVEHPLRSSWEDINIDASLARSDCYPPTMPMNSAGNCTALDKTWVVGTYHRAVYDGPSGKFILRTSLPKRTLLQRANSCGEAPTQLRKLDPRFVILKQKCNRAKGIL</sequence>
<evidence type="ECO:0000313" key="2">
    <source>
        <dbReference type="Proteomes" id="UP001175211"/>
    </source>
</evidence>
<name>A0AA39MUT8_ARMTA</name>